<name>Q7UIG0_RHOBA</name>
<keyword evidence="2" id="KW-1185">Reference proteome</keyword>
<evidence type="ECO:0000313" key="1">
    <source>
        <dbReference type="EMBL" id="CAD77654.1"/>
    </source>
</evidence>
<sequence>MQPHHSLDQNPTTKHSHIALLQSAWPSNEHIGYKIPRTQSP</sequence>
<protein>
    <submittedName>
        <fullName evidence="1">Uncharacterized protein</fullName>
    </submittedName>
</protein>
<dbReference type="EnsemblBacteria" id="CAD77654">
    <property type="protein sequence ID" value="CAD77654"/>
    <property type="gene ID" value="RB12557"/>
</dbReference>
<gene>
    <name evidence="1" type="ordered locus">RB12557</name>
</gene>
<dbReference type="HOGENOM" id="CLU_3275776_0_0_0"/>
<dbReference type="KEGG" id="rba:RB12557"/>
<reference evidence="1 2" key="1">
    <citation type="journal article" date="2003" name="Proc. Natl. Acad. Sci. U.S.A.">
        <title>Complete genome sequence of the marine planctomycete Pirellula sp. strain 1.</title>
        <authorList>
            <person name="Gloeckner F.O."/>
            <person name="Kube M."/>
            <person name="Bauer M."/>
            <person name="Teeling H."/>
            <person name="Lombardot T."/>
            <person name="Ludwig W."/>
            <person name="Gade D."/>
            <person name="Beck A."/>
            <person name="Borzym K."/>
            <person name="Heitmann K."/>
            <person name="Rabus R."/>
            <person name="Schlesner H."/>
            <person name="Amann R."/>
            <person name="Reinhardt R."/>
        </authorList>
    </citation>
    <scope>NUCLEOTIDE SEQUENCE [LARGE SCALE GENOMIC DNA]</scope>
    <source>
        <strain evidence="2">DSM 10527 / NCIMB 13988 / SH1</strain>
    </source>
</reference>
<dbReference type="STRING" id="243090.RB12557"/>
<proteinExistence type="predicted"/>
<accession>Q7UIG0</accession>
<dbReference type="AlphaFoldDB" id="Q7UIG0"/>
<organism evidence="1 2">
    <name type="scientific">Rhodopirellula baltica (strain DSM 10527 / NCIMB 13988 / SH1)</name>
    <dbReference type="NCBI Taxonomy" id="243090"/>
    <lineage>
        <taxon>Bacteria</taxon>
        <taxon>Pseudomonadati</taxon>
        <taxon>Planctomycetota</taxon>
        <taxon>Planctomycetia</taxon>
        <taxon>Pirellulales</taxon>
        <taxon>Pirellulaceae</taxon>
        <taxon>Rhodopirellula</taxon>
    </lineage>
</organism>
<evidence type="ECO:0000313" key="2">
    <source>
        <dbReference type="Proteomes" id="UP000001025"/>
    </source>
</evidence>
<dbReference type="Proteomes" id="UP000001025">
    <property type="component" value="Chromosome"/>
</dbReference>
<dbReference type="InParanoid" id="Q7UIG0"/>
<dbReference type="EMBL" id="BX294155">
    <property type="protein sequence ID" value="CAD77654.1"/>
    <property type="molecule type" value="Genomic_DNA"/>
</dbReference>